<feature type="transmembrane region" description="Helical" evidence="1">
    <location>
        <begin position="25"/>
        <end position="49"/>
    </location>
</feature>
<protein>
    <submittedName>
        <fullName evidence="2">Uncharacterized protein</fullName>
    </submittedName>
</protein>
<keyword evidence="1" id="KW-0472">Membrane</keyword>
<reference evidence="2 3" key="1">
    <citation type="submission" date="2019-01" db="EMBL/GenBank/DDBJ databases">
        <title>Draft genome sequences of Candidatus Mycoplasma haemohominis SWG34-3 identified from a patient with pyrexia, anemia and liver dysfunction.</title>
        <authorList>
            <person name="Sekizuka T."/>
            <person name="Hattori N."/>
            <person name="Katano H."/>
            <person name="Takuma T."/>
            <person name="Ito T."/>
            <person name="Arai N."/>
            <person name="Yanai R."/>
            <person name="Ishii S."/>
            <person name="Miura Y."/>
            <person name="Tokunaga T."/>
            <person name="Watanabe H."/>
            <person name="Nomura N."/>
            <person name="Eguchi J."/>
            <person name="Arai T."/>
            <person name="Hasegawa H."/>
            <person name="Nakamaki T."/>
            <person name="Wakita T."/>
            <person name="Niki Y."/>
            <person name="Kuroda M."/>
        </authorList>
    </citation>
    <scope>NUCLEOTIDE SEQUENCE [LARGE SCALE GENOMIC DNA]</scope>
    <source>
        <strain evidence="2">SWG34-3</strain>
    </source>
</reference>
<keyword evidence="1" id="KW-1133">Transmembrane helix</keyword>
<accession>A0A478FTQ9</accession>
<evidence type="ECO:0000313" key="3">
    <source>
        <dbReference type="Proteomes" id="UP000324831"/>
    </source>
</evidence>
<keyword evidence="1" id="KW-0812">Transmembrane</keyword>
<feature type="transmembrane region" description="Helical" evidence="1">
    <location>
        <begin position="78"/>
        <end position="99"/>
    </location>
</feature>
<dbReference type="RefSeq" id="WP_216083269.1">
    <property type="nucleotide sequence ID" value="NZ_CACTIB010000020.1"/>
</dbReference>
<proteinExistence type="predicted"/>
<feature type="transmembrane region" description="Helical" evidence="1">
    <location>
        <begin position="129"/>
        <end position="151"/>
    </location>
</feature>
<organism evidence="2 3">
    <name type="scientific">Candidatus Mycoplasma haematohominis</name>
    <dbReference type="NCBI Taxonomy" id="1494318"/>
    <lineage>
        <taxon>Bacteria</taxon>
        <taxon>Bacillati</taxon>
        <taxon>Mycoplasmatota</taxon>
        <taxon>Mollicutes</taxon>
        <taxon>Mycoplasmataceae</taxon>
        <taxon>Mycoplasma</taxon>
    </lineage>
</organism>
<name>A0A478FTQ9_9MOLU</name>
<comment type="caution">
    <text evidence="2">The sequence shown here is derived from an EMBL/GenBank/DDBJ whole genome shotgun (WGS) entry which is preliminary data.</text>
</comment>
<dbReference type="Proteomes" id="UP000324831">
    <property type="component" value="Unassembled WGS sequence"/>
</dbReference>
<dbReference type="AlphaFoldDB" id="A0A478FTQ9"/>
<evidence type="ECO:0000256" key="1">
    <source>
        <dbReference type="SAM" id="Phobius"/>
    </source>
</evidence>
<gene>
    <name evidence="2" type="ORF">MHSWG343_08260</name>
</gene>
<sequence length="216" mass="26426">MDFLNLLNVEIGEGIDSGSYNWSAYFTRFIVIFWFFVFPCIFGGLFLFLKEINKNKNVVFVFSNCKNFWMHSYVFHNFLFCFLFGAFIFNIFFFLYTFVDTYLLELDHLYEWFWDVKSPKAHSVEDQKFFWAVVFVGFFLHTCVFFSYTYYNLYKTDSFFGETWRLFIKKNLQTNERLKKFRLKHPYWYDKIYPKFLDVKVVNKGKKDRSVIVIDN</sequence>
<dbReference type="EMBL" id="BIMN01000004">
    <property type="protein sequence ID" value="GCE63819.1"/>
    <property type="molecule type" value="Genomic_DNA"/>
</dbReference>
<evidence type="ECO:0000313" key="2">
    <source>
        <dbReference type="EMBL" id="GCE63819.1"/>
    </source>
</evidence>